<reference evidence="2" key="1">
    <citation type="submission" date="2020-06" db="EMBL/GenBank/DDBJ databases">
        <title>WGS assembly of Ceratodon purpureus strain R40.</title>
        <authorList>
            <person name="Carey S.B."/>
            <person name="Jenkins J."/>
            <person name="Shu S."/>
            <person name="Lovell J.T."/>
            <person name="Sreedasyam A."/>
            <person name="Maumus F."/>
            <person name="Tiley G.P."/>
            <person name="Fernandez-Pozo N."/>
            <person name="Barry K."/>
            <person name="Chen C."/>
            <person name="Wang M."/>
            <person name="Lipzen A."/>
            <person name="Daum C."/>
            <person name="Saski C.A."/>
            <person name="Payton A.C."/>
            <person name="Mcbreen J.C."/>
            <person name="Conrad R.E."/>
            <person name="Kollar L.M."/>
            <person name="Olsson S."/>
            <person name="Huttunen S."/>
            <person name="Landis J.B."/>
            <person name="Wickett N.J."/>
            <person name="Johnson M.G."/>
            <person name="Rensing S.A."/>
            <person name="Grimwood J."/>
            <person name="Schmutz J."/>
            <person name="Mcdaniel S.F."/>
        </authorList>
    </citation>
    <scope>NUCLEOTIDE SEQUENCE</scope>
    <source>
        <strain evidence="2">R40</strain>
    </source>
</reference>
<accession>A0A8T0JBC8</accession>
<evidence type="ECO:0000313" key="2">
    <source>
        <dbReference type="EMBL" id="KAG0592596.1"/>
    </source>
</evidence>
<evidence type="ECO:0000256" key="1">
    <source>
        <dbReference type="SAM" id="MobiDB-lite"/>
    </source>
</evidence>
<dbReference type="AlphaFoldDB" id="A0A8T0JBC8"/>
<feature type="region of interest" description="Disordered" evidence="1">
    <location>
        <begin position="1"/>
        <end position="60"/>
    </location>
</feature>
<proteinExistence type="predicted"/>
<evidence type="ECO:0000313" key="3">
    <source>
        <dbReference type="Proteomes" id="UP000822688"/>
    </source>
</evidence>
<sequence length="105" mass="11400">MRIINRLGRSSETPRPSLLESRCGRTIVPPSPSPSGSMLLPPPRGASRLRSSEPTLNRPLHHPRFSFCRVPFGSVSSSLRRFSIRGGRLSVRCGSGSLGGEFWGG</sequence>
<protein>
    <submittedName>
        <fullName evidence="2">Uncharacterized protein</fullName>
    </submittedName>
</protein>
<dbReference type="Proteomes" id="UP000822688">
    <property type="component" value="Chromosome 1"/>
</dbReference>
<organism evidence="2 3">
    <name type="scientific">Ceratodon purpureus</name>
    <name type="common">Fire moss</name>
    <name type="synonym">Dicranum purpureum</name>
    <dbReference type="NCBI Taxonomy" id="3225"/>
    <lineage>
        <taxon>Eukaryota</taxon>
        <taxon>Viridiplantae</taxon>
        <taxon>Streptophyta</taxon>
        <taxon>Embryophyta</taxon>
        <taxon>Bryophyta</taxon>
        <taxon>Bryophytina</taxon>
        <taxon>Bryopsida</taxon>
        <taxon>Dicranidae</taxon>
        <taxon>Pseudoditrichales</taxon>
        <taxon>Ditrichaceae</taxon>
        <taxon>Ceratodon</taxon>
    </lineage>
</organism>
<comment type="caution">
    <text evidence="2">The sequence shown here is derived from an EMBL/GenBank/DDBJ whole genome shotgun (WGS) entry which is preliminary data.</text>
</comment>
<name>A0A8T0JBC8_CERPU</name>
<dbReference type="EMBL" id="CM026421">
    <property type="protein sequence ID" value="KAG0592596.1"/>
    <property type="molecule type" value="Genomic_DNA"/>
</dbReference>
<gene>
    <name evidence="2" type="ORF">KC19_1G265400</name>
</gene>
<keyword evidence="3" id="KW-1185">Reference proteome</keyword>